<dbReference type="Pfam" id="PF25788">
    <property type="entry name" value="Ig_Rha78A_N"/>
    <property type="match status" value="1"/>
</dbReference>
<evidence type="ECO:0000259" key="4">
    <source>
        <dbReference type="Pfam" id="PF05592"/>
    </source>
</evidence>
<evidence type="ECO:0000313" key="9">
    <source>
        <dbReference type="Proteomes" id="UP000823927"/>
    </source>
</evidence>
<dbReference type="Pfam" id="PF17390">
    <property type="entry name" value="Bac_rhamnosid_C"/>
    <property type="match status" value="1"/>
</dbReference>
<feature type="domain" description="Alpha-L-rhamnosidase C-terminal" evidence="7">
    <location>
        <begin position="754"/>
        <end position="825"/>
    </location>
</feature>
<sequence length="837" mass="93402">MKIKNLRVNHVSCPVGFQTMPLSLSWTVEDSGEARGQMWARVQLFENDTEIFDSGEDSLADPVDFQIPESVTLKPRTAYTWTVTVMADSGETAQAGSYFETGKMEEPWQGQWISPENSTSSAILRKKFTVEALGAARLYMCGLGLYECYINGKKAGNEFLSPGYHSYDFHLQAQTYDVTDLLENGENEIAIWLGEGWFKGRLGFGGGYTNLYGDRLYAIGELYISQGGQEACVVCTDSTWESCPSPVTFNNIYDGEIYDARREALAPEGGVCVKAPEKCGKLGDRYSLPVVKKETFAVTSLIKTPGGDTVLDFGQNLTGWVEFDCDLPEGTAITLTAGEILQKGEFYHENMRTAKTEFTYISNGKKAHVRPHFTFFGFRYMRVDCACPVTADMFTAYHLRSDFDQIGWIDTGHGKVNQLFSNALWGLKDNLLDVPTDCPQRDERLGWTGDAQAISETACYSLYMPEFYRKYLWDMRAEQSILDGAVPNVVPRLKEGMVAEYGACPWADAGVIIPWNTYLHYGSRTLLAETYPGMKAWVDYQRTQEEAQGGPHLIKGGFHFADWLALDHEDPSPFGATDPLYIASAYYYKCADIVARSAKILGYDEADRYAALAGEILSAIREKYFDENGHCICQTQTGSALAIQFDLSENIREEGELLARRIRENGGYLNTGFVGTPLLCQALTKSGHHDMAVDLLLNEDYPGWLYSVNLGATTIWERWNSVLPDGTISPEEMNSLNHYTYGSIEAWMFADVCGLRPEAPGFRSAVIAPHPDARLGHLHGRIETASGTYESGWEYRDGKLFYKITVPFGAQARIILPGEDSVNVMAGTYTFEEGDYR</sequence>
<reference evidence="8" key="1">
    <citation type="submission" date="2020-10" db="EMBL/GenBank/DDBJ databases">
        <authorList>
            <person name="Gilroy R."/>
        </authorList>
    </citation>
    <scope>NUCLEOTIDE SEQUENCE</scope>
    <source>
        <strain evidence="8">CHK178-757</strain>
    </source>
</reference>
<dbReference type="Gene3D" id="2.60.420.10">
    <property type="entry name" value="Maltose phosphorylase, domain 3"/>
    <property type="match status" value="1"/>
</dbReference>
<organism evidence="8 9">
    <name type="scientific">Candidatus Scybalocola faecigallinarum</name>
    <dbReference type="NCBI Taxonomy" id="2840941"/>
    <lineage>
        <taxon>Bacteria</taxon>
        <taxon>Bacillati</taxon>
        <taxon>Bacillota</taxon>
        <taxon>Clostridia</taxon>
        <taxon>Lachnospirales</taxon>
        <taxon>Lachnospiraceae</taxon>
        <taxon>Lachnospiraceae incertae sedis</taxon>
        <taxon>Candidatus Scybalocola (ex Gilroy et al. 2021)</taxon>
    </lineage>
</organism>
<dbReference type="Gene3D" id="2.60.120.260">
    <property type="entry name" value="Galactose-binding domain-like"/>
    <property type="match status" value="2"/>
</dbReference>
<dbReference type="InterPro" id="IPR012341">
    <property type="entry name" value="6hp_glycosidase-like_sf"/>
</dbReference>
<dbReference type="PANTHER" id="PTHR33307:SF6">
    <property type="entry name" value="ALPHA-RHAMNOSIDASE (EUROFUNG)-RELATED"/>
    <property type="match status" value="1"/>
</dbReference>
<reference evidence="8" key="2">
    <citation type="journal article" date="2021" name="PeerJ">
        <title>Extensive microbial diversity within the chicken gut microbiome revealed by metagenomics and culture.</title>
        <authorList>
            <person name="Gilroy R."/>
            <person name="Ravi A."/>
            <person name="Getino M."/>
            <person name="Pursley I."/>
            <person name="Horton D.L."/>
            <person name="Alikhan N.F."/>
            <person name="Baker D."/>
            <person name="Gharbi K."/>
            <person name="Hall N."/>
            <person name="Watson M."/>
            <person name="Adriaenssens E.M."/>
            <person name="Foster-Nyarko E."/>
            <person name="Jarju S."/>
            <person name="Secka A."/>
            <person name="Antonio M."/>
            <person name="Oren A."/>
            <person name="Chaudhuri R.R."/>
            <person name="La Ragione R."/>
            <person name="Hildebrand F."/>
            <person name="Pallen M.J."/>
        </authorList>
    </citation>
    <scope>NUCLEOTIDE SEQUENCE</scope>
    <source>
        <strain evidence="8">CHK178-757</strain>
    </source>
</reference>
<gene>
    <name evidence="8" type="ORF">IAB46_01795</name>
</gene>
<dbReference type="GO" id="GO:0005975">
    <property type="term" value="P:carbohydrate metabolic process"/>
    <property type="evidence" value="ECO:0007669"/>
    <property type="project" value="InterPro"/>
</dbReference>
<dbReference type="EC" id="3.2.1.40" evidence="2"/>
<dbReference type="Gene3D" id="2.60.40.10">
    <property type="entry name" value="Immunoglobulins"/>
    <property type="match status" value="1"/>
</dbReference>
<feature type="domain" description="Alpha-L-rhamnosidase concanavalin-like" evidence="4">
    <location>
        <begin position="303"/>
        <end position="397"/>
    </location>
</feature>
<feature type="domain" description="Alpha-L-rhamnosidase six-hairpin glycosidase" evidence="6">
    <location>
        <begin position="404"/>
        <end position="752"/>
    </location>
</feature>
<accession>A0A9D1F2M3</accession>
<evidence type="ECO:0000313" key="8">
    <source>
        <dbReference type="EMBL" id="HIS46286.1"/>
    </source>
</evidence>
<dbReference type="Pfam" id="PF08531">
    <property type="entry name" value="Bac_rhamnosid_N"/>
    <property type="match status" value="1"/>
</dbReference>
<dbReference type="GO" id="GO:0030596">
    <property type="term" value="F:alpha-L-rhamnosidase activity"/>
    <property type="evidence" value="ECO:0007669"/>
    <property type="project" value="UniProtKB-EC"/>
</dbReference>
<dbReference type="AlphaFoldDB" id="A0A9D1F2M3"/>
<evidence type="ECO:0000259" key="5">
    <source>
        <dbReference type="Pfam" id="PF08531"/>
    </source>
</evidence>
<dbReference type="InterPro" id="IPR013783">
    <property type="entry name" value="Ig-like_fold"/>
</dbReference>
<dbReference type="Proteomes" id="UP000823927">
    <property type="component" value="Unassembled WGS sequence"/>
</dbReference>
<comment type="catalytic activity">
    <reaction evidence="1">
        <text>Hydrolysis of terminal non-reducing alpha-L-rhamnose residues in alpha-L-rhamnosides.</text>
        <dbReference type="EC" id="3.2.1.40"/>
    </reaction>
</comment>
<dbReference type="Pfam" id="PF05592">
    <property type="entry name" value="Bac_rhamnosid"/>
    <property type="match status" value="1"/>
</dbReference>
<dbReference type="InterPro" id="IPR008902">
    <property type="entry name" value="Rhamnosid_concanavalin"/>
</dbReference>
<dbReference type="InterPro" id="IPR016007">
    <property type="entry name" value="Alpha_rhamnosid"/>
</dbReference>
<evidence type="ECO:0000259" key="7">
    <source>
        <dbReference type="Pfam" id="PF17390"/>
    </source>
</evidence>
<dbReference type="PANTHER" id="PTHR33307">
    <property type="entry name" value="ALPHA-RHAMNOSIDASE (EUROFUNG)"/>
    <property type="match status" value="1"/>
</dbReference>
<evidence type="ECO:0000256" key="3">
    <source>
        <dbReference type="ARBA" id="ARBA00022801"/>
    </source>
</evidence>
<dbReference type="InterPro" id="IPR035396">
    <property type="entry name" value="Bac_rhamnosid6H"/>
</dbReference>
<keyword evidence="3 8" id="KW-0378">Hydrolase</keyword>
<dbReference type="Pfam" id="PF17389">
    <property type="entry name" value="Bac_rhamnosid6H"/>
    <property type="match status" value="1"/>
</dbReference>
<proteinExistence type="predicted"/>
<dbReference type="SUPFAM" id="SSF48208">
    <property type="entry name" value="Six-hairpin glycosidases"/>
    <property type="match status" value="1"/>
</dbReference>
<comment type="caution">
    <text evidence="8">The sequence shown here is derived from an EMBL/GenBank/DDBJ whole genome shotgun (WGS) entry which is preliminary data.</text>
</comment>
<protein>
    <recommendedName>
        <fullName evidence="2">alpha-L-rhamnosidase</fullName>
        <ecNumber evidence="2">3.2.1.40</ecNumber>
    </recommendedName>
</protein>
<dbReference type="InterPro" id="IPR008928">
    <property type="entry name" value="6-hairpin_glycosidase_sf"/>
</dbReference>
<dbReference type="Gene3D" id="1.50.10.10">
    <property type="match status" value="1"/>
</dbReference>
<evidence type="ECO:0000256" key="2">
    <source>
        <dbReference type="ARBA" id="ARBA00012652"/>
    </source>
</evidence>
<dbReference type="PIRSF" id="PIRSF010631">
    <property type="entry name" value="A-rhamnsds"/>
    <property type="match status" value="1"/>
</dbReference>
<dbReference type="EMBL" id="DVIT01000007">
    <property type="protein sequence ID" value="HIS46286.1"/>
    <property type="molecule type" value="Genomic_DNA"/>
</dbReference>
<feature type="domain" description="Bacterial alpha-L-rhamnosidase N-terminal" evidence="5">
    <location>
        <begin position="135"/>
        <end position="263"/>
    </location>
</feature>
<evidence type="ECO:0000256" key="1">
    <source>
        <dbReference type="ARBA" id="ARBA00001445"/>
    </source>
</evidence>
<name>A0A9D1F2M3_9FIRM</name>
<dbReference type="InterPro" id="IPR013737">
    <property type="entry name" value="Bac_rhamnosid_N"/>
</dbReference>
<dbReference type="InterPro" id="IPR035398">
    <property type="entry name" value="Bac_rhamnosid_C"/>
</dbReference>
<evidence type="ECO:0000259" key="6">
    <source>
        <dbReference type="Pfam" id="PF17389"/>
    </source>
</evidence>